<sequence>MTESVRPPGGGGAAGKGLGRSRGGFTSKIHLSADVRCRPLSLIVTPGQRADCTQPGRPRRMPDSVAADKAYGNGSCREYLRCRGIRHTIPEKADSQAASPRIIVRTRRCCWRRATDGVGCCVLLLWAQG</sequence>
<feature type="domain" description="Transposase IS4-like" evidence="2">
    <location>
        <begin position="12"/>
        <end position="99"/>
    </location>
</feature>
<evidence type="ECO:0000313" key="3">
    <source>
        <dbReference type="EMBL" id="QES51910.1"/>
    </source>
</evidence>
<dbReference type="EMBL" id="CP029190">
    <property type="protein sequence ID" value="QES51910.1"/>
    <property type="molecule type" value="Genomic_DNA"/>
</dbReference>
<evidence type="ECO:0000256" key="1">
    <source>
        <dbReference type="SAM" id="MobiDB-lite"/>
    </source>
</evidence>
<gene>
    <name evidence="3" type="ORF">DEJ50_32765</name>
</gene>
<protein>
    <recommendedName>
        <fullName evidence="2">Transposase IS4-like domain-containing protein</fullName>
    </recommendedName>
</protein>
<dbReference type="Proteomes" id="UP000325211">
    <property type="component" value="Chromosome"/>
</dbReference>
<feature type="region of interest" description="Disordered" evidence="1">
    <location>
        <begin position="1"/>
        <end position="22"/>
    </location>
</feature>
<dbReference type="GO" id="GO:0004803">
    <property type="term" value="F:transposase activity"/>
    <property type="evidence" value="ECO:0007669"/>
    <property type="project" value="InterPro"/>
</dbReference>
<evidence type="ECO:0000313" key="4">
    <source>
        <dbReference type="Proteomes" id="UP000325211"/>
    </source>
</evidence>
<dbReference type="OrthoDB" id="4546548at2"/>
<accession>A0A5P2DBK7</accession>
<name>A0A5P2DBK7_STRVZ</name>
<feature type="compositionally biased region" description="Gly residues" evidence="1">
    <location>
        <begin position="8"/>
        <end position="22"/>
    </location>
</feature>
<dbReference type="GO" id="GO:0006313">
    <property type="term" value="P:DNA transposition"/>
    <property type="evidence" value="ECO:0007669"/>
    <property type="project" value="InterPro"/>
</dbReference>
<dbReference type="GO" id="GO:0003677">
    <property type="term" value="F:DNA binding"/>
    <property type="evidence" value="ECO:0007669"/>
    <property type="project" value="InterPro"/>
</dbReference>
<dbReference type="Pfam" id="PF01609">
    <property type="entry name" value="DDE_Tnp_1"/>
    <property type="match status" value="1"/>
</dbReference>
<reference evidence="3 4" key="1">
    <citation type="submission" date="2018-05" db="EMBL/GenBank/DDBJ databases">
        <title>Streptomyces venezuelae.</title>
        <authorList>
            <person name="Kim W."/>
            <person name="Lee N."/>
            <person name="Cho B.-K."/>
        </authorList>
    </citation>
    <scope>NUCLEOTIDE SEQUENCE [LARGE SCALE GENOMIC DNA]</scope>
    <source>
        <strain evidence="3 4">ATCC 21782</strain>
    </source>
</reference>
<proteinExistence type="predicted"/>
<dbReference type="InterPro" id="IPR002559">
    <property type="entry name" value="Transposase_11"/>
</dbReference>
<evidence type="ECO:0000259" key="2">
    <source>
        <dbReference type="Pfam" id="PF01609"/>
    </source>
</evidence>
<organism evidence="3 4">
    <name type="scientific">Streptomyces venezuelae</name>
    <dbReference type="NCBI Taxonomy" id="54571"/>
    <lineage>
        <taxon>Bacteria</taxon>
        <taxon>Bacillati</taxon>
        <taxon>Actinomycetota</taxon>
        <taxon>Actinomycetes</taxon>
        <taxon>Kitasatosporales</taxon>
        <taxon>Streptomycetaceae</taxon>
        <taxon>Streptomyces</taxon>
    </lineage>
</organism>
<dbReference type="AlphaFoldDB" id="A0A5P2DBK7"/>